<name>A0A3M9M549_9MICO</name>
<dbReference type="PANTHER" id="PTHR23513">
    <property type="entry name" value="INTEGRAL MEMBRANE EFFLUX PROTEIN-RELATED"/>
    <property type="match status" value="1"/>
</dbReference>
<dbReference type="OrthoDB" id="9815525at2"/>
<dbReference type="InterPro" id="IPR036259">
    <property type="entry name" value="MFS_trans_sf"/>
</dbReference>
<gene>
    <name evidence="7" type="ORF">EFY87_15450</name>
</gene>
<dbReference type="PROSITE" id="PS51257">
    <property type="entry name" value="PROKAR_LIPOPROTEIN"/>
    <property type="match status" value="1"/>
</dbReference>
<dbReference type="PANTHER" id="PTHR23513:SF6">
    <property type="entry name" value="MAJOR FACILITATOR SUPERFAMILY ASSOCIATED DOMAIN-CONTAINING PROTEIN"/>
    <property type="match status" value="1"/>
</dbReference>
<comment type="subcellular location">
    <subcellularLocation>
        <location evidence="1">Cell membrane</location>
        <topology evidence="1">Multi-pass membrane protein</topology>
    </subcellularLocation>
</comment>
<feature type="transmembrane region" description="Helical" evidence="6">
    <location>
        <begin position="380"/>
        <end position="399"/>
    </location>
</feature>
<dbReference type="GO" id="GO:0022857">
    <property type="term" value="F:transmembrane transporter activity"/>
    <property type="evidence" value="ECO:0007669"/>
    <property type="project" value="InterPro"/>
</dbReference>
<evidence type="ECO:0000256" key="5">
    <source>
        <dbReference type="ARBA" id="ARBA00023136"/>
    </source>
</evidence>
<accession>A0A3M9M549</accession>
<feature type="transmembrane region" description="Helical" evidence="6">
    <location>
        <begin position="106"/>
        <end position="124"/>
    </location>
</feature>
<reference evidence="7 8" key="1">
    <citation type="submission" date="2018-11" db="EMBL/GenBank/DDBJ databases">
        <title>Draft genome of Simplicispira Flexivirga sp. BO-16.</title>
        <authorList>
            <person name="Im W.T."/>
        </authorList>
    </citation>
    <scope>NUCLEOTIDE SEQUENCE [LARGE SCALE GENOMIC DNA]</scope>
    <source>
        <strain evidence="7 8">BO-16</strain>
    </source>
</reference>
<evidence type="ECO:0000313" key="8">
    <source>
        <dbReference type="Proteomes" id="UP000271678"/>
    </source>
</evidence>
<evidence type="ECO:0000256" key="2">
    <source>
        <dbReference type="ARBA" id="ARBA00022475"/>
    </source>
</evidence>
<feature type="transmembrane region" description="Helical" evidence="6">
    <location>
        <begin position="226"/>
        <end position="248"/>
    </location>
</feature>
<protein>
    <submittedName>
        <fullName evidence="7">MFS transporter</fullName>
    </submittedName>
</protein>
<feature type="transmembrane region" description="Helical" evidence="6">
    <location>
        <begin position="49"/>
        <end position="70"/>
    </location>
</feature>
<dbReference type="InterPro" id="IPR011701">
    <property type="entry name" value="MFS"/>
</dbReference>
<comment type="caution">
    <text evidence="7">The sequence shown here is derived from an EMBL/GenBank/DDBJ whole genome shotgun (WGS) entry which is preliminary data.</text>
</comment>
<proteinExistence type="predicted"/>
<keyword evidence="2" id="KW-1003">Cell membrane</keyword>
<organism evidence="7 8">
    <name type="scientific">Flexivirga caeni</name>
    <dbReference type="NCBI Taxonomy" id="2294115"/>
    <lineage>
        <taxon>Bacteria</taxon>
        <taxon>Bacillati</taxon>
        <taxon>Actinomycetota</taxon>
        <taxon>Actinomycetes</taxon>
        <taxon>Micrococcales</taxon>
        <taxon>Dermacoccaceae</taxon>
        <taxon>Flexivirga</taxon>
    </lineage>
</organism>
<keyword evidence="5 6" id="KW-0472">Membrane</keyword>
<evidence type="ECO:0000313" key="7">
    <source>
        <dbReference type="EMBL" id="RNI20337.1"/>
    </source>
</evidence>
<evidence type="ECO:0000256" key="6">
    <source>
        <dbReference type="SAM" id="Phobius"/>
    </source>
</evidence>
<dbReference type="Pfam" id="PF07690">
    <property type="entry name" value="MFS_1"/>
    <property type="match status" value="1"/>
</dbReference>
<feature type="transmembrane region" description="Helical" evidence="6">
    <location>
        <begin position="260"/>
        <end position="278"/>
    </location>
</feature>
<dbReference type="GO" id="GO:0005886">
    <property type="term" value="C:plasma membrane"/>
    <property type="evidence" value="ECO:0007669"/>
    <property type="project" value="UniProtKB-SubCell"/>
</dbReference>
<evidence type="ECO:0000256" key="4">
    <source>
        <dbReference type="ARBA" id="ARBA00022989"/>
    </source>
</evidence>
<feature type="transmembrane region" description="Helical" evidence="6">
    <location>
        <begin position="145"/>
        <end position="167"/>
    </location>
</feature>
<evidence type="ECO:0000256" key="3">
    <source>
        <dbReference type="ARBA" id="ARBA00022692"/>
    </source>
</evidence>
<dbReference type="Gene3D" id="1.20.1250.20">
    <property type="entry name" value="MFS general substrate transporter like domains"/>
    <property type="match status" value="1"/>
</dbReference>
<dbReference type="Proteomes" id="UP000271678">
    <property type="component" value="Unassembled WGS sequence"/>
</dbReference>
<feature type="transmembrane region" description="Helical" evidence="6">
    <location>
        <begin position="20"/>
        <end position="43"/>
    </location>
</feature>
<dbReference type="AlphaFoldDB" id="A0A3M9M549"/>
<keyword evidence="8" id="KW-1185">Reference proteome</keyword>
<keyword evidence="4 6" id="KW-1133">Transmembrane helix</keyword>
<dbReference type="SUPFAM" id="SSF103473">
    <property type="entry name" value="MFS general substrate transporter"/>
    <property type="match status" value="1"/>
</dbReference>
<keyword evidence="3 6" id="KW-0812">Transmembrane</keyword>
<dbReference type="RefSeq" id="WP_123272373.1">
    <property type="nucleotide sequence ID" value="NZ_RJJQ01000017.1"/>
</dbReference>
<evidence type="ECO:0000256" key="1">
    <source>
        <dbReference type="ARBA" id="ARBA00004651"/>
    </source>
</evidence>
<dbReference type="CDD" id="cd06173">
    <property type="entry name" value="MFS_MefA_like"/>
    <property type="match status" value="1"/>
</dbReference>
<dbReference type="EMBL" id="RJJQ01000017">
    <property type="protein sequence ID" value="RNI20337.1"/>
    <property type="molecule type" value="Genomic_DNA"/>
</dbReference>
<sequence>MTAGKRVWQDRGFATYWIGYAVSACGDQVSALALPLVAIGALHASAGEVSALTALIWLPYLVSVFVGTWVDHHGRQQRLLIAADLCRCAGAAAIPTAYALDDLSLATLYACALVLGSGSVLGGCSGQSFFVRLVPKEQYVEANSALSSTLSIAALIGPALAGVLIQATGATDAVLVDASTFAVSAIAIALVRTHVPAPKPSAEEASYIARLRDGVRYLFRHRYLRASLAASTAMNLSAFITQAVIVLFATRHLQLSASQLGIALSLGAIGGLLGALTARPFAALVGTGRAMAFGGGLSVLPYVALAGLHGPTAGFAGLAVAEFIAAWAVMQFDINNNSVRATVTDDALRGRVAGAYSTINYGSRPVGAALGGVVATTIDIRASFLVAGVFGVVSVGLIARSPMIRVRSIESAATTVG</sequence>
<feature type="transmembrane region" description="Helical" evidence="6">
    <location>
        <begin position="173"/>
        <end position="191"/>
    </location>
</feature>